<dbReference type="HOGENOM" id="CLU_1434370_0_0_1"/>
<dbReference type="AlphaFoldDB" id="R7Z2K6"/>
<dbReference type="RefSeq" id="XP_007783448.1">
    <property type="nucleotide sequence ID" value="XM_007785258.1"/>
</dbReference>
<evidence type="ECO:0000313" key="2">
    <source>
        <dbReference type="EMBL" id="EON68131.1"/>
    </source>
</evidence>
<evidence type="ECO:0008006" key="4">
    <source>
        <dbReference type="Google" id="ProtNLM"/>
    </source>
</evidence>
<evidence type="ECO:0000313" key="3">
    <source>
        <dbReference type="Proteomes" id="UP000016924"/>
    </source>
</evidence>
<dbReference type="OrthoDB" id="2132010at2759"/>
<reference evidence="3" key="1">
    <citation type="submission" date="2012-06" db="EMBL/GenBank/DDBJ databases">
        <title>The genome sequence of Coniosporium apollinis CBS 100218.</title>
        <authorList>
            <consortium name="The Broad Institute Genome Sequencing Platform"/>
            <person name="Cuomo C."/>
            <person name="Gorbushina A."/>
            <person name="Noack S."/>
            <person name="Walker B."/>
            <person name="Young S.K."/>
            <person name="Zeng Q."/>
            <person name="Gargeya S."/>
            <person name="Fitzgerald M."/>
            <person name="Haas B."/>
            <person name="Abouelleil A."/>
            <person name="Alvarado L."/>
            <person name="Arachchi H.M."/>
            <person name="Berlin A.M."/>
            <person name="Chapman S.B."/>
            <person name="Goldberg J."/>
            <person name="Griggs A."/>
            <person name="Gujja S."/>
            <person name="Hansen M."/>
            <person name="Howarth C."/>
            <person name="Imamovic A."/>
            <person name="Larimer J."/>
            <person name="McCowan C."/>
            <person name="Montmayeur A."/>
            <person name="Murphy C."/>
            <person name="Neiman D."/>
            <person name="Pearson M."/>
            <person name="Priest M."/>
            <person name="Roberts A."/>
            <person name="Saif S."/>
            <person name="Shea T."/>
            <person name="Sisk P."/>
            <person name="Sykes S."/>
            <person name="Wortman J."/>
            <person name="Nusbaum C."/>
            <person name="Birren B."/>
        </authorList>
    </citation>
    <scope>NUCLEOTIDE SEQUENCE [LARGE SCALE GENOMIC DNA]</scope>
    <source>
        <strain evidence="3">CBS 100218</strain>
    </source>
</reference>
<name>R7Z2K6_CONA1</name>
<sequence>MSDGAHRLFVLAFLMLSLALLVVAQGTQFITGPCTSDANCASGCCGFNSGKCAGPIIAQERDGGCGFGDAQPNDIAARLFRVLSLHLLLPLLLPLPPLPLTHDHLPPARGLETVLERNLSLVPARAILIALLAVAASTLGNARAPSSRKSVTEAADLVIGSPMMTQLESFADCRGEGCDTGPEVRFHAE</sequence>
<protein>
    <recommendedName>
        <fullName evidence="4">Hydrophobin</fullName>
    </recommendedName>
</protein>
<dbReference type="EMBL" id="JH767593">
    <property type="protein sequence ID" value="EON68131.1"/>
    <property type="molecule type" value="Genomic_DNA"/>
</dbReference>
<proteinExistence type="predicted"/>
<keyword evidence="1" id="KW-0732">Signal</keyword>
<dbReference type="GeneID" id="19904591"/>
<evidence type="ECO:0000256" key="1">
    <source>
        <dbReference type="SAM" id="SignalP"/>
    </source>
</evidence>
<organism evidence="2 3">
    <name type="scientific">Coniosporium apollinis (strain CBS 100218)</name>
    <name type="common">Rock-inhabiting black yeast</name>
    <dbReference type="NCBI Taxonomy" id="1168221"/>
    <lineage>
        <taxon>Eukaryota</taxon>
        <taxon>Fungi</taxon>
        <taxon>Dikarya</taxon>
        <taxon>Ascomycota</taxon>
        <taxon>Pezizomycotina</taxon>
        <taxon>Dothideomycetes</taxon>
        <taxon>Dothideomycetes incertae sedis</taxon>
        <taxon>Coniosporium</taxon>
    </lineage>
</organism>
<feature type="chain" id="PRO_5004461361" description="Hydrophobin" evidence="1">
    <location>
        <begin position="25"/>
        <end position="189"/>
    </location>
</feature>
<gene>
    <name evidence="2" type="ORF">W97_07280</name>
</gene>
<dbReference type="Proteomes" id="UP000016924">
    <property type="component" value="Unassembled WGS sequence"/>
</dbReference>
<feature type="signal peptide" evidence="1">
    <location>
        <begin position="1"/>
        <end position="24"/>
    </location>
</feature>
<accession>R7Z2K6</accession>
<keyword evidence="3" id="KW-1185">Reference proteome</keyword>